<protein>
    <recommendedName>
        <fullName evidence="5">Lipoprotein</fullName>
    </recommendedName>
</protein>
<evidence type="ECO:0008006" key="5">
    <source>
        <dbReference type="Google" id="ProtNLM"/>
    </source>
</evidence>
<keyword evidence="4" id="KW-1185">Reference proteome</keyword>
<evidence type="ECO:0000313" key="4">
    <source>
        <dbReference type="Proteomes" id="UP000321129"/>
    </source>
</evidence>
<accession>A0A5C6UTU6</accession>
<feature type="region of interest" description="Disordered" evidence="1">
    <location>
        <begin position="20"/>
        <end position="39"/>
    </location>
</feature>
<proteinExistence type="predicted"/>
<keyword evidence="2" id="KW-0732">Signal</keyword>
<organism evidence="3 4">
    <name type="scientific">Flavisphingopyxis soli</name>
    <dbReference type="NCBI Taxonomy" id="2601267"/>
    <lineage>
        <taxon>Bacteria</taxon>
        <taxon>Pseudomonadati</taxon>
        <taxon>Pseudomonadota</taxon>
        <taxon>Alphaproteobacteria</taxon>
        <taxon>Sphingomonadales</taxon>
        <taxon>Sphingopyxidaceae</taxon>
        <taxon>Flavisphingopyxis</taxon>
    </lineage>
</organism>
<dbReference type="RefSeq" id="WP_147122004.1">
    <property type="nucleotide sequence ID" value="NZ_VOPY01000001.1"/>
</dbReference>
<feature type="signal peptide" evidence="2">
    <location>
        <begin position="1"/>
        <end position="23"/>
    </location>
</feature>
<dbReference type="OrthoDB" id="6057763at2"/>
<evidence type="ECO:0000256" key="1">
    <source>
        <dbReference type="SAM" id="MobiDB-lite"/>
    </source>
</evidence>
<sequence>MRYLIPLMSLALLAGCNSSQPPADEPVNGQSGQIDENGVPVGTDAVIAPDPEKDEAATSQAATDAEMAQPMGKAFPKSFQGRWGLVAGDCTSTRGDAKGLLTITGDQLRFYESIGTVKVLTVKSPVSITADLAFTGEGQEWKQTTDYTLVNGGRTMVRVDHDPRHEERYTRCG</sequence>
<evidence type="ECO:0000313" key="3">
    <source>
        <dbReference type="EMBL" id="TXC74145.1"/>
    </source>
</evidence>
<dbReference type="EMBL" id="VOPY01000001">
    <property type="protein sequence ID" value="TXC74145.1"/>
    <property type="molecule type" value="Genomic_DNA"/>
</dbReference>
<reference evidence="3 4" key="1">
    <citation type="submission" date="2019-08" db="EMBL/GenBank/DDBJ databases">
        <title>Sphingorhabdus soil sp. nov., isolated from arctic soil.</title>
        <authorList>
            <person name="Liu Y."/>
        </authorList>
    </citation>
    <scope>NUCLEOTIDE SEQUENCE [LARGE SCALE GENOMIC DNA]</scope>
    <source>
        <strain evidence="3 4">D-2Q-5-6</strain>
    </source>
</reference>
<dbReference type="PROSITE" id="PS51257">
    <property type="entry name" value="PROKAR_LIPOPROTEIN"/>
    <property type="match status" value="1"/>
</dbReference>
<comment type="caution">
    <text evidence="3">The sequence shown here is derived from an EMBL/GenBank/DDBJ whole genome shotgun (WGS) entry which is preliminary data.</text>
</comment>
<dbReference type="Proteomes" id="UP000321129">
    <property type="component" value="Unassembled WGS sequence"/>
</dbReference>
<name>A0A5C6UTU6_9SPHN</name>
<feature type="chain" id="PRO_5022933543" description="Lipoprotein" evidence="2">
    <location>
        <begin position="24"/>
        <end position="173"/>
    </location>
</feature>
<gene>
    <name evidence="3" type="ORF">FSZ31_05365</name>
</gene>
<dbReference type="AlphaFoldDB" id="A0A5C6UTU6"/>
<evidence type="ECO:0000256" key="2">
    <source>
        <dbReference type="SAM" id="SignalP"/>
    </source>
</evidence>